<accession>A0ABU6GG55</accession>
<evidence type="ECO:0000313" key="2">
    <source>
        <dbReference type="EMBL" id="MEC0238453.1"/>
    </source>
</evidence>
<protein>
    <submittedName>
        <fullName evidence="2">GNAT family N-acetyltransferase</fullName>
    </submittedName>
</protein>
<organism evidence="2 3">
    <name type="scientific">Paenibacillus dokdonensis</name>
    <dbReference type="NCBI Taxonomy" id="2567944"/>
    <lineage>
        <taxon>Bacteria</taxon>
        <taxon>Bacillati</taxon>
        <taxon>Bacillota</taxon>
        <taxon>Bacilli</taxon>
        <taxon>Bacillales</taxon>
        <taxon>Paenibacillaceae</taxon>
        <taxon>Paenibacillus</taxon>
    </lineage>
</organism>
<dbReference type="Pfam" id="PF00583">
    <property type="entry name" value="Acetyltransf_1"/>
    <property type="match status" value="1"/>
</dbReference>
<dbReference type="EMBL" id="JARLKZ010000002">
    <property type="protein sequence ID" value="MEC0238453.1"/>
    <property type="molecule type" value="Genomic_DNA"/>
</dbReference>
<dbReference type="SUPFAM" id="SSF55729">
    <property type="entry name" value="Acyl-CoA N-acyltransferases (Nat)"/>
    <property type="match status" value="1"/>
</dbReference>
<sequence>MNLIRIEPVHKKNWEEALSISLLKSQEKFVPSVIESLAWAYIKPWDEAFDPYLLCKHDKTFGFFYLSYTPNSTNNYWIGGFQIDKEYQGMGLGTQSLKRILEFIQEVHRQCEEISLTIEKNNDHARKLYEKLGFVYQDKANQDGELIYKIKLEKTIKNLC</sequence>
<name>A0ABU6GG55_9BACL</name>
<dbReference type="InterPro" id="IPR016181">
    <property type="entry name" value="Acyl_CoA_acyltransferase"/>
</dbReference>
<dbReference type="PANTHER" id="PTHR43617">
    <property type="entry name" value="L-AMINO ACID N-ACETYLTRANSFERASE"/>
    <property type="match status" value="1"/>
</dbReference>
<dbReference type="PANTHER" id="PTHR43617:SF22">
    <property type="entry name" value="L-AMINO ACID N-ACETYLTRANSFERASE AAAT"/>
    <property type="match status" value="1"/>
</dbReference>
<dbReference type="InterPro" id="IPR000182">
    <property type="entry name" value="GNAT_dom"/>
</dbReference>
<evidence type="ECO:0000313" key="3">
    <source>
        <dbReference type="Proteomes" id="UP001344632"/>
    </source>
</evidence>
<dbReference type="Proteomes" id="UP001344632">
    <property type="component" value="Unassembled WGS sequence"/>
</dbReference>
<comment type="caution">
    <text evidence="2">The sequence shown here is derived from an EMBL/GenBank/DDBJ whole genome shotgun (WGS) entry which is preliminary data.</text>
</comment>
<evidence type="ECO:0000259" key="1">
    <source>
        <dbReference type="PROSITE" id="PS51186"/>
    </source>
</evidence>
<dbReference type="CDD" id="cd04301">
    <property type="entry name" value="NAT_SF"/>
    <property type="match status" value="1"/>
</dbReference>
<dbReference type="InterPro" id="IPR050276">
    <property type="entry name" value="MshD_Acetyltransferase"/>
</dbReference>
<dbReference type="PROSITE" id="PS51186">
    <property type="entry name" value="GNAT"/>
    <property type="match status" value="1"/>
</dbReference>
<dbReference type="RefSeq" id="WP_326085036.1">
    <property type="nucleotide sequence ID" value="NZ_JARLKZ010000002.1"/>
</dbReference>
<reference evidence="2 3" key="1">
    <citation type="submission" date="2023-03" db="EMBL/GenBank/DDBJ databases">
        <title>Bacillus Genome Sequencing.</title>
        <authorList>
            <person name="Dunlap C."/>
        </authorList>
    </citation>
    <scope>NUCLEOTIDE SEQUENCE [LARGE SCALE GENOMIC DNA]</scope>
    <source>
        <strain evidence="2 3">BD-525</strain>
    </source>
</reference>
<feature type="domain" description="N-acetyltransferase" evidence="1">
    <location>
        <begin position="4"/>
        <end position="153"/>
    </location>
</feature>
<dbReference type="Gene3D" id="3.40.630.30">
    <property type="match status" value="1"/>
</dbReference>
<proteinExistence type="predicted"/>
<keyword evidence="3" id="KW-1185">Reference proteome</keyword>
<gene>
    <name evidence="2" type="ORF">P4H66_01020</name>
</gene>